<dbReference type="Proteomes" id="UP001519654">
    <property type="component" value="Unassembled WGS sequence"/>
</dbReference>
<accession>A0ABS5YQD0</accession>
<reference evidence="2 3" key="1">
    <citation type="submission" date="2021-06" db="EMBL/GenBank/DDBJ databases">
        <title>Actinoplanes lichenicola sp. nov., and Actinoplanes ovalisporus sp. nov., isolated from lichen in Thailand.</title>
        <authorList>
            <person name="Saeng-In P."/>
            <person name="Kanchanasin P."/>
            <person name="Yuki M."/>
            <person name="Kudo T."/>
            <person name="Ohkuma M."/>
            <person name="Phongsopitanun W."/>
            <person name="Tanasupawat S."/>
        </authorList>
    </citation>
    <scope>NUCLEOTIDE SEQUENCE [LARGE SCALE GENOMIC DNA]</scope>
    <source>
        <strain evidence="2 3">NBRC 110975</strain>
    </source>
</reference>
<evidence type="ECO:0000313" key="2">
    <source>
        <dbReference type="EMBL" id="MBU2664215.1"/>
    </source>
</evidence>
<dbReference type="Gene3D" id="1.10.3300.10">
    <property type="entry name" value="Jann2411-like domain"/>
    <property type="match status" value="1"/>
</dbReference>
<protein>
    <submittedName>
        <fullName evidence="2">CGNR zinc finger domain-containing protein</fullName>
    </submittedName>
</protein>
<evidence type="ECO:0000259" key="1">
    <source>
        <dbReference type="Pfam" id="PF11706"/>
    </source>
</evidence>
<proteinExistence type="predicted"/>
<gene>
    <name evidence="2" type="ORF">KOI35_12000</name>
</gene>
<sequence>MRIEEMSPAEVVTLVNAWGTLPSRADGRDPRPGHENTILADELHPIFAADNPVTRASLVTGLLQVTAVRPELAPDLTTAWTVDDPAQARRAAAALALLHHPDRIGVCTDGQCADVYVDTSPAGRRRFCCVTCQNRARAAAFRRRRAESR</sequence>
<dbReference type="InterPro" id="IPR023286">
    <property type="entry name" value="ABATE_dom_sf"/>
</dbReference>
<evidence type="ECO:0000313" key="3">
    <source>
        <dbReference type="Proteomes" id="UP001519654"/>
    </source>
</evidence>
<name>A0ABS5YQD0_9ACTN</name>
<comment type="caution">
    <text evidence="2">The sequence shown here is derived from an EMBL/GenBank/DDBJ whole genome shotgun (WGS) entry which is preliminary data.</text>
</comment>
<dbReference type="RefSeq" id="WP_215786649.1">
    <property type="nucleotide sequence ID" value="NZ_JAHKKG010000004.1"/>
</dbReference>
<dbReference type="SUPFAM" id="SSF160904">
    <property type="entry name" value="Jann2411-like"/>
    <property type="match status" value="1"/>
</dbReference>
<feature type="domain" description="Zinc finger CGNR" evidence="1">
    <location>
        <begin position="103"/>
        <end position="145"/>
    </location>
</feature>
<organism evidence="2 3">
    <name type="scientific">Paractinoplanes bogorensis</name>
    <dbReference type="NCBI Taxonomy" id="1610840"/>
    <lineage>
        <taxon>Bacteria</taxon>
        <taxon>Bacillati</taxon>
        <taxon>Actinomycetota</taxon>
        <taxon>Actinomycetes</taxon>
        <taxon>Micromonosporales</taxon>
        <taxon>Micromonosporaceae</taxon>
        <taxon>Paractinoplanes</taxon>
    </lineage>
</organism>
<keyword evidence="3" id="KW-1185">Reference proteome</keyword>
<dbReference type="InterPro" id="IPR021005">
    <property type="entry name" value="Znf_CGNR"/>
</dbReference>
<dbReference type="Pfam" id="PF11706">
    <property type="entry name" value="zf-CGNR"/>
    <property type="match status" value="1"/>
</dbReference>
<dbReference type="EMBL" id="JAHKKG010000004">
    <property type="protein sequence ID" value="MBU2664215.1"/>
    <property type="molecule type" value="Genomic_DNA"/>
</dbReference>